<comment type="similarity">
    <text evidence="12">Belongs to the phosphatidylserine decarboxylase family. PSD-B subfamily. Prokaryotic type I sub-subfamily.</text>
</comment>
<dbReference type="GO" id="GO:0004609">
    <property type="term" value="F:phosphatidylserine decarboxylase activity"/>
    <property type="evidence" value="ECO:0007669"/>
    <property type="project" value="UniProtKB-UniRule"/>
</dbReference>
<comment type="subunit">
    <text evidence="12">Heterodimer of a large membrane-associated beta subunit and a small pyruvoyl-containing alpha subunit.</text>
</comment>
<dbReference type="NCBIfam" id="TIGR00163">
    <property type="entry name" value="PS_decarb"/>
    <property type="match status" value="1"/>
</dbReference>
<feature type="site" description="Cleavage (non-hydrolytic); by autocatalysis" evidence="12">
    <location>
        <begin position="250"/>
        <end position="251"/>
    </location>
</feature>
<feature type="chain" id="PRO_5023358771" description="Phosphatidylserine decarboxylase beta chain" evidence="12">
    <location>
        <begin position="1"/>
        <end position="250"/>
    </location>
</feature>
<feature type="active site" description="Schiff-base intermediate with substrate; via pyruvic acid; for decarboxylase activity" evidence="12">
    <location>
        <position position="251"/>
    </location>
</feature>
<evidence type="ECO:0000256" key="10">
    <source>
        <dbReference type="ARBA" id="ARBA00023264"/>
    </source>
</evidence>
<comment type="function">
    <text evidence="12">Catalyzes the formation of phosphatidylethanolamine (PtdEtn) from phosphatidylserine (PtdSer).</text>
</comment>
<gene>
    <name evidence="12" type="primary">psd</name>
    <name evidence="13" type="ORF">THITH_13090</name>
</gene>
<evidence type="ECO:0000313" key="14">
    <source>
        <dbReference type="Proteomes" id="UP000005289"/>
    </source>
</evidence>
<dbReference type="PANTHER" id="PTHR10067:SF6">
    <property type="entry name" value="PHOSPHATIDYLSERINE DECARBOXYLASE PROENZYME, MITOCHONDRIAL"/>
    <property type="match status" value="1"/>
</dbReference>
<dbReference type="GO" id="GO:0006646">
    <property type="term" value="P:phosphatidylethanolamine biosynthetic process"/>
    <property type="evidence" value="ECO:0007669"/>
    <property type="project" value="UniProtKB-UniRule"/>
</dbReference>
<dbReference type="RefSeq" id="WP_006748508.1">
    <property type="nucleotide sequence ID" value="NZ_CP007029.1"/>
</dbReference>
<evidence type="ECO:0000313" key="13">
    <source>
        <dbReference type="EMBL" id="AHE99038.1"/>
    </source>
</evidence>
<dbReference type="GO" id="GO:0005886">
    <property type="term" value="C:plasma membrane"/>
    <property type="evidence" value="ECO:0007669"/>
    <property type="project" value="UniProtKB-SubCell"/>
</dbReference>
<evidence type="ECO:0000256" key="6">
    <source>
        <dbReference type="ARBA" id="ARBA00023136"/>
    </source>
</evidence>
<keyword evidence="5 12" id="KW-0443">Lipid metabolism</keyword>
<dbReference type="HOGENOM" id="CLU_029061_4_1_6"/>
<evidence type="ECO:0000256" key="1">
    <source>
        <dbReference type="ARBA" id="ARBA00005189"/>
    </source>
</evidence>
<comment type="subcellular location">
    <subcellularLocation>
        <location evidence="12">Cell membrane</location>
        <topology evidence="12">Peripheral membrane protein</topology>
    </subcellularLocation>
</comment>
<keyword evidence="6 12" id="KW-0472">Membrane</keyword>
<dbReference type="STRING" id="713585.THITH_13090"/>
<keyword evidence="9 12" id="KW-0456">Lyase</keyword>
<comment type="PTM">
    <text evidence="12">Is synthesized initially as an inactive proenzyme. Formation of the active enzyme involves a self-maturation process in which the active site pyruvoyl group is generated from an internal serine residue via an autocatalytic post-translational modification. Two non-identical subunits are generated from the proenzyme in this reaction, and the pyruvate is formed at the N-terminus of the alpha chain, which is derived from the carboxyl end of the proenzyme. The autoendoproteolytic cleavage occurs by a canonical serine protease mechanism, in which the side chain hydroxyl group of the serine supplies its oxygen atom to form the C-terminus of the beta chain, while the remainder of the serine residue undergoes an oxidative deamination to produce ammonia and the pyruvoyl prosthetic group on the alpha chain. During this reaction, the Ser that is part of the protease active site of the proenzyme becomes the pyruvoyl prosthetic group, which constitutes an essential element of the active site of the mature decarboxylase.</text>
</comment>
<dbReference type="InterPro" id="IPR003817">
    <property type="entry name" value="PS_Dcarbxylase"/>
</dbReference>
<name>W0DPW3_9GAMM</name>
<keyword evidence="14" id="KW-1185">Reference proteome</keyword>
<evidence type="ECO:0000256" key="2">
    <source>
        <dbReference type="ARBA" id="ARBA00022475"/>
    </source>
</evidence>
<comment type="catalytic activity">
    <reaction evidence="12">
        <text>a 1,2-diacyl-sn-glycero-3-phospho-L-serine + H(+) = a 1,2-diacyl-sn-glycero-3-phosphoethanolamine + CO2</text>
        <dbReference type="Rhea" id="RHEA:20828"/>
        <dbReference type="ChEBI" id="CHEBI:15378"/>
        <dbReference type="ChEBI" id="CHEBI:16526"/>
        <dbReference type="ChEBI" id="CHEBI:57262"/>
        <dbReference type="ChEBI" id="CHEBI:64612"/>
        <dbReference type="EC" id="4.1.1.65"/>
    </reaction>
</comment>
<dbReference type="EMBL" id="CP007029">
    <property type="protein sequence ID" value="AHE99038.1"/>
    <property type="molecule type" value="Genomic_DNA"/>
</dbReference>
<keyword evidence="2 12" id="KW-1003">Cell membrane</keyword>
<feature type="chain" id="PRO_5023358769" description="Phosphatidylserine decarboxylase alpha chain" evidence="12">
    <location>
        <begin position="251"/>
        <end position="286"/>
    </location>
</feature>
<dbReference type="Proteomes" id="UP000005289">
    <property type="component" value="Chromosome"/>
</dbReference>
<feature type="active site" description="Charge relay system; for autoendoproteolytic cleavage activity" evidence="12">
    <location>
        <position position="251"/>
    </location>
</feature>
<comment type="cofactor">
    <cofactor evidence="12">
        <name>pyruvate</name>
        <dbReference type="ChEBI" id="CHEBI:15361"/>
    </cofactor>
    <text evidence="12">Binds 1 pyruvoyl group covalently per subunit.</text>
</comment>
<keyword evidence="4 12" id="KW-0210">Decarboxylase</keyword>
<proteinExistence type="inferred from homology"/>
<feature type="modified residue" description="Pyruvic acid (Ser); by autocatalysis" evidence="12">
    <location>
        <position position="251"/>
    </location>
</feature>
<dbReference type="InterPro" id="IPR033177">
    <property type="entry name" value="PSD-B"/>
</dbReference>
<feature type="active site" description="Charge relay system; for autoendoproteolytic cleavage activity" evidence="12">
    <location>
        <position position="148"/>
    </location>
</feature>
<dbReference type="PANTHER" id="PTHR10067">
    <property type="entry name" value="PHOSPHATIDYLSERINE DECARBOXYLASE"/>
    <property type="match status" value="1"/>
</dbReference>
<evidence type="ECO:0000256" key="5">
    <source>
        <dbReference type="ARBA" id="ARBA00023098"/>
    </source>
</evidence>
<evidence type="ECO:0000256" key="8">
    <source>
        <dbReference type="ARBA" id="ARBA00023209"/>
    </source>
</evidence>
<comment type="pathway">
    <text evidence="12">Phospholipid metabolism; phosphatidylethanolamine biosynthesis; phosphatidylethanolamine from CDP-diacylglycerol: step 2/2.</text>
</comment>
<dbReference type="UniPathway" id="UPA00558">
    <property type="reaction ID" value="UER00616"/>
</dbReference>
<evidence type="ECO:0000256" key="9">
    <source>
        <dbReference type="ARBA" id="ARBA00023239"/>
    </source>
</evidence>
<keyword evidence="11 12" id="KW-0670">Pyruvate</keyword>
<dbReference type="InterPro" id="IPR033178">
    <property type="entry name" value="PSD_type1_pro"/>
</dbReference>
<evidence type="ECO:0000256" key="11">
    <source>
        <dbReference type="ARBA" id="ARBA00023317"/>
    </source>
</evidence>
<organism evidence="13 14">
    <name type="scientific">Thioalkalivibrio paradoxus ARh 1</name>
    <dbReference type="NCBI Taxonomy" id="713585"/>
    <lineage>
        <taxon>Bacteria</taxon>
        <taxon>Pseudomonadati</taxon>
        <taxon>Pseudomonadota</taxon>
        <taxon>Gammaproteobacteria</taxon>
        <taxon>Chromatiales</taxon>
        <taxon>Ectothiorhodospiraceae</taxon>
        <taxon>Thioalkalivibrio</taxon>
    </lineage>
</organism>
<sequence length="286" mass="31724">MATLDALLAQSLRLLPHHAVSRLTHRVARWDSPRMQPLLRWFIRHYRLDMGEAQPSDPAAYASFNALFTRPLRPETRPLEGDERSIVSPADARVSAFGTIEGGQIFQAKGHRYTVTDLLGGFSDLAGPFARGHYLTVYLSPRDYHRVHMPLSGRLTTMVHVPGRLFSVAPRIVAHTPRLYARNERVVAFFETGSGPMAMALIGAINVGSIETVWAGEITPPAGRAIRRIDYSNRQIDLERGAEMGRFNLGSSVVLLLPEAPLRFGPALGPDSEVRVRSEVARMLDV</sequence>
<dbReference type="OrthoDB" id="9802030at2"/>
<feature type="active site" description="Charge relay system; for autoendoproteolytic cleavage activity" evidence="12">
    <location>
        <position position="91"/>
    </location>
</feature>
<evidence type="ECO:0000256" key="12">
    <source>
        <dbReference type="HAMAP-Rule" id="MF_00662"/>
    </source>
</evidence>
<accession>W0DPW3</accession>
<evidence type="ECO:0000256" key="3">
    <source>
        <dbReference type="ARBA" id="ARBA00022516"/>
    </source>
</evidence>
<reference evidence="13 14" key="1">
    <citation type="submission" date="2013-12" db="EMBL/GenBank/DDBJ databases">
        <authorList>
            <consortium name="DOE Joint Genome Institute"/>
            <person name="Muyzer G."/>
            <person name="Huntemann M."/>
            <person name="Han J."/>
            <person name="Chen A."/>
            <person name="Kyrpides N."/>
            <person name="Mavromatis K."/>
            <person name="Markowitz V."/>
            <person name="Palaniappan K."/>
            <person name="Ivanova N."/>
            <person name="Schaumberg A."/>
            <person name="Pati A."/>
            <person name="Liolios K."/>
            <person name="Nordberg H.P."/>
            <person name="Cantor M.N."/>
            <person name="Hua S.X."/>
            <person name="Woyke T."/>
        </authorList>
    </citation>
    <scope>NUCLEOTIDE SEQUENCE [LARGE SCALE GENOMIC DNA]</scope>
    <source>
        <strain evidence="13 14">ARh 1</strain>
    </source>
</reference>
<keyword evidence="10 12" id="KW-1208">Phospholipid metabolism</keyword>
<keyword evidence="3 12" id="KW-0444">Lipid biosynthesis</keyword>
<dbReference type="AlphaFoldDB" id="W0DPW3"/>
<dbReference type="KEGG" id="tti:THITH_13090"/>
<evidence type="ECO:0000256" key="7">
    <source>
        <dbReference type="ARBA" id="ARBA00023145"/>
    </source>
</evidence>
<dbReference type="HAMAP" id="MF_00662">
    <property type="entry name" value="PS_decarb_PSD_B_type1"/>
    <property type="match status" value="1"/>
</dbReference>
<dbReference type="EC" id="4.1.1.65" evidence="12"/>
<evidence type="ECO:0000256" key="4">
    <source>
        <dbReference type="ARBA" id="ARBA00022793"/>
    </source>
</evidence>
<comment type="pathway">
    <text evidence="1">Lipid metabolism.</text>
</comment>
<protein>
    <recommendedName>
        <fullName evidence="12">Phosphatidylserine decarboxylase proenzyme</fullName>
        <ecNumber evidence="12">4.1.1.65</ecNumber>
    </recommendedName>
    <component>
        <recommendedName>
            <fullName evidence="12">Phosphatidylserine decarboxylase alpha chain</fullName>
        </recommendedName>
    </component>
    <component>
        <recommendedName>
            <fullName evidence="12">Phosphatidylserine decarboxylase beta chain</fullName>
        </recommendedName>
    </component>
</protein>
<dbReference type="Pfam" id="PF02666">
    <property type="entry name" value="PS_Dcarbxylase"/>
    <property type="match status" value="1"/>
</dbReference>
<keyword evidence="7 12" id="KW-0865">Zymogen</keyword>
<keyword evidence="8 12" id="KW-0594">Phospholipid biosynthesis</keyword>